<dbReference type="AlphaFoldDB" id="A0A2Z6RQX7"/>
<evidence type="ECO:0000313" key="2">
    <source>
        <dbReference type="EMBL" id="GBC05074.1"/>
    </source>
</evidence>
<accession>A0A2Z6RQX7</accession>
<dbReference type="PROSITE" id="PS50011">
    <property type="entry name" value="PROTEIN_KINASE_DOM"/>
    <property type="match status" value="1"/>
</dbReference>
<sequence length="431" mass="50160">MLFYTCEECGEQCPSEDIWIWCKPCNARHFQQQFNSWTSGNSIVDKFIQETQLNASDHFQKLEWIPHELFTDVEYLSQGGYGKVYKATWKNGYIYKWNVEKKDWSRRGELLGDTKVVLKSLFNSKEIPPEFFDEIKHQIQSIGTKGGYKIIPCYGITKDPTTEDFMMVMRFAEEGSLRNYLNKNFLSMDWYQKLKILYGILKGLDDIHNAGLTHRDFHSGNIVLFNFEDTCITDFGLCKPINHESSKKEHPVFGVLPYVSPEVLCKHEYTQSADIYSFGILMNEMSTGLPPYKDIPHDIHLAMNICQGLRPHINSDITPKLFIQLTKRCWDAKPENRPTSHELKYQIGKWFGVFDSDEYDEFWSQVREIEQRQKTDSSGSNPSKSEITYTQHPQAIYKSRLLPLISNNRSQVVSADSRLIDLEIPDYDLLS</sequence>
<dbReference type="GO" id="GO:0005524">
    <property type="term" value="F:ATP binding"/>
    <property type="evidence" value="ECO:0007669"/>
    <property type="project" value="InterPro"/>
</dbReference>
<keyword evidence="3" id="KW-0418">Kinase</keyword>
<name>A0A2Z6RQX7_9GLOM</name>
<feature type="domain" description="Protein kinase" evidence="1">
    <location>
        <begin position="70"/>
        <end position="351"/>
    </location>
</feature>
<dbReference type="SUPFAM" id="SSF56112">
    <property type="entry name" value="Protein kinase-like (PK-like)"/>
    <property type="match status" value="1"/>
</dbReference>
<keyword evidence="4" id="KW-1185">Reference proteome</keyword>
<dbReference type="Proteomes" id="UP000615446">
    <property type="component" value="Unassembled WGS sequence"/>
</dbReference>
<dbReference type="GO" id="GO:0004674">
    <property type="term" value="F:protein serine/threonine kinase activity"/>
    <property type="evidence" value="ECO:0007669"/>
    <property type="project" value="TreeGrafter"/>
</dbReference>
<reference evidence="3" key="2">
    <citation type="submission" date="2019-10" db="EMBL/GenBank/DDBJ databases">
        <title>Conservation and host-specific expression of non-tandemly repeated heterogenous ribosome RNA gene in arbuscular mycorrhizal fungi.</title>
        <authorList>
            <person name="Maeda T."/>
            <person name="Kobayashi Y."/>
            <person name="Nakagawa T."/>
            <person name="Ezawa T."/>
            <person name="Yamaguchi K."/>
            <person name="Bino T."/>
            <person name="Nishimoto Y."/>
            <person name="Shigenobu S."/>
            <person name="Kawaguchi M."/>
        </authorList>
    </citation>
    <scope>NUCLEOTIDE SEQUENCE</scope>
    <source>
        <strain evidence="3">HR1</strain>
    </source>
</reference>
<dbReference type="PANTHER" id="PTHR44329">
    <property type="entry name" value="SERINE/THREONINE-PROTEIN KINASE TNNI3K-RELATED"/>
    <property type="match status" value="1"/>
</dbReference>
<dbReference type="STRING" id="94130.A0A2Z6RQX7"/>
<dbReference type="InterPro" id="IPR051681">
    <property type="entry name" value="Ser/Thr_Kinases-Pseudokinases"/>
</dbReference>
<dbReference type="Proteomes" id="UP000247702">
    <property type="component" value="Unassembled WGS sequence"/>
</dbReference>
<reference evidence="2 4" key="1">
    <citation type="submission" date="2017-11" db="EMBL/GenBank/DDBJ databases">
        <title>The genome of Rhizophagus clarus HR1 reveals common genetic basis of auxotrophy among arbuscular mycorrhizal fungi.</title>
        <authorList>
            <person name="Kobayashi Y."/>
        </authorList>
    </citation>
    <scope>NUCLEOTIDE SEQUENCE [LARGE SCALE GENOMIC DNA]</scope>
    <source>
        <strain evidence="2 4">HR1</strain>
    </source>
</reference>
<dbReference type="EMBL" id="BLAL01000160">
    <property type="protein sequence ID" value="GES86294.1"/>
    <property type="molecule type" value="Genomic_DNA"/>
</dbReference>
<protein>
    <submittedName>
        <fullName evidence="3">Kinase-like domain-containing protein</fullName>
    </submittedName>
</protein>
<evidence type="ECO:0000313" key="4">
    <source>
        <dbReference type="Proteomes" id="UP000247702"/>
    </source>
</evidence>
<dbReference type="Pfam" id="PF07714">
    <property type="entry name" value="PK_Tyr_Ser-Thr"/>
    <property type="match status" value="1"/>
</dbReference>
<evidence type="ECO:0000313" key="3">
    <source>
        <dbReference type="EMBL" id="GES86294.1"/>
    </source>
</evidence>
<dbReference type="InterPro" id="IPR001245">
    <property type="entry name" value="Ser-Thr/Tyr_kinase_cat_dom"/>
</dbReference>
<proteinExistence type="predicted"/>
<keyword evidence="3" id="KW-0808">Transferase</keyword>
<comment type="caution">
    <text evidence="2">The sequence shown here is derived from an EMBL/GenBank/DDBJ whole genome shotgun (WGS) entry which is preliminary data.</text>
</comment>
<dbReference type="OrthoDB" id="2378341at2759"/>
<dbReference type="Gene3D" id="1.10.510.10">
    <property type="entry name" value="Transferase(Phosphotransferase) domain 1"/>
    <property type="match status" value="1"/>
</dbReference>
<dbReference type="InterPro" id="IPR000719">
    <property type="entry name" value="Prot_kinase_dom"/>
</dbReference>
<dbReference type="InterPro" id="IPR011009">
    <property type="entry name" value="Kinase-like_dom_sf"/>
</dbReference>
<gene>
    <name evidence="3" type="ORF">RCL2_001335700</name>
    <name evidence="2" type="ORF">RclHR1_06000008</name>
</gene>
<organism evidence="2 4">
    <name type="scientific">Rhizophagus clarus</name>
    <dbReference type="NCBI Taxonomy" id="94130"/>
    <lineage>
        <taxon>Eukaryota</taxon>
        <taxon>Fungi</taxon>
        <taxon>Fungi incertae sedis</taxon>
        <taxon>Mucoromycota</taxon>
        <taxon>Glomeromycotina</taxon>
        <taxon>Glomeromycetes</taxon>
        <taxon>Glomerales</taxon>
        <taxon>Glomeraceae</taxon>
        <taxon>Rhizophagus</taxon>
    </lineage>
</organism>
<dbReference type="EMBL" id="BEXD01003983">
    <property type="protein sequence ID" value="GBC05074.1"/>
    <property type="molecule type" value="Genomic_DNA"/>
</dbReference>
<evidence type="ECO:0000259" key="1">
    <source>
        <dbReference type="PROSITE" id="PS50011"/>
    </source>
</evidence>